<dbReference type="AlphaFoldDB" id="T0LWQ4"/>
<proteinExistence type="predicted"/>
<feature type="region of interest" description="Disordered" evidence="1">
    <location>
        <begin position="93"/>
        <end position="147"/>
    </location>
</feature>
<feature type="compositionally biased region" description="Basic and acidic residues" evidence="1">
    <location>
        <begin position="122"/>
        <end position="145"/>
    </location>
</feature>
<evidence type="ECO:0000259" key="2">
    <source>
        <dbReference type="Pfam" id="PF20516"/>
    </source>
</evidence>
<name>T0LWQ4_COLGC</name>
<reference evidence="4" key="1">
    <citation type="journal article" date="2013" name="Mol. Plant Microbe Interact.">
        <title>Global aspects of pacC regulation of pathogenicity genes in Colletotrichum gloeosporioides as revealed by transcriptome analysis.</title>
        <authorList>
            <person name="Alkan N."/>
            <person name="Meng X."/>
            <person name="Friedlander G."/>
            <person name="Reuveni E."/>
            <person name="Sukno S."/>
            <person name="Sherman A."/>
            <person name="Thon M."/>
            <person name="Fluhr R."/>
            <person name="Prusky D."/>
        </authorList>
    </citation>
    <scope>NUCLEOTIDE SEQUENCE [LARGE SCALE GENOMIC DNA]</scope>
    <source>
        <strain evidence="4">Cg-14</strain>
    </source>
</reference>
<evidence type="ECO:0000313" key="3">
    <source>
        <dbReference type="EMBL" id="EQB52840.1"/>
    </source>
</evidence>
<feature type="compositionally biased region" description="Low complexity" evidence="1">
    <location>
        <begin position="470"/>
        <end position="481"/>
    </location>
</feature>
<feature type="region of interest" description="Disordered" evidence="1">
    <location>
        <begin position="464"/>
        <end position="504"/>
    </location>
</feature>
<dbReference type="OrthoDB" id="4161186at2759"/>
<dbReference type="OMA" id="WISQISE"/>
<feature type="compositionally biased region" description="Low complexity" evidence="1">
    <location>
        <begin position="102"/>
        <end position="116"/>
    </location>
</feature>
<gene>
    <name evidence="3" type="ORF">CGLO_07489</name>
</gene>
<dbReference type="Pfam" id="PF20516">
    <property type="entry name" value="PDDEXK_12"/>
    <property type="match status" value="1"/>
</dbReference>
<feature type="domain" description="PD-(D/E)XK nuclease-like" evidence="2">
    <location>
        <begin position="173"/>
        <end position="384"/>
    </location>
</feature>
<accession>T0LWQ4</accession>
<dbReference type="EMBL" id="AMYD01001503">
    <property type="protein sequence ID" value="EQB52840.1"/>
    <property type="molecule type" value="Genomic_DNA"/>
</dbReference>
<evidence type="ECO:0000313" key="4">
    <source>
        <dbReference type="Proteomes" id="UP000015530"/>
    </source>
</evidence>
<feature type="region of interest" description="Disordered" evidence="1">
    <location>
        <begin position="48"/>
        <end position="80"/>
    </location>
</feature>
<dbReference type="InterPro" id="IPR046797">
    <property type="entry name" value="PDDEXK_12"/>
</dbReference>
<protein>
    <recommendedName>
        <fullName evidence="2">PD-(D/E)XK nuclease-like domain-containing protein</fullName>
    </recommendedName>
</protein>
<sequence>MTCVDITPSDSSATAFIEAWISQISEVGNAHDVFDKPIDESFEAFNFMTSKTPSPSKKRKANSTDAAPDLDATPRPPGTTLFTHRLLATRSLDDSSATTQITSDASSVSDTSDAPSGASSPKKREGELRDTSDHPLQRRNLRERAPTPLMRDLLAIASGPVIPHSVKGRMSRDSDWMNQPQDAWFYPQTTGTHDEAAIENDTYTYMRARRIEKNTTLCKQTMEHEAGWNDMVHSQLLELALADESGVSFRNITCCSVLDDFRETDEFVRNAKVDYAIVLNPDATTTLANSIEAYRQPGPRTHHIVHVNLPDRAATPVTVSIETKSANEKPLSGRVQLATWARAHFRHLERLPSAGVLPILPLVLVHGSTWTVDFAQYTPDNLFERQLVQASENLDFCQVRLALPDGITPKIINSFPDELFALPAQIKPEGGLPQISLRLRNINPNSFNLSADIRVASAAIRGGCQPSPPELSSSQPALARPLLPPASSPRSRTSDPLLNPELPPGIFGDAETSVPIDIDSGMLDSDVNDVHNGNGHRISPGVNLYPSLILEAYSTMTPDLSAEDSANSLEKAGSGIDSNQAQGIWRASQRWRDTAQMRRMPVLRPVRECVGRQTGV</sequence>
<organism evidence="3 4">
    <name type="scientific">Colletotrichum gloeosporioides (strain Cg-14)</name>
    <name type="common">Anthracnose fungus</name>
    <name type="synonym">Glomerella cingulata</name>
    <dbReference type="NCBI Taxonomy" id="1237896"/>
    <lineage>
        <taxon>Eukaryota</taxon>
        <taxon>Fungi</taxon>
        <taxon>Dikarya</taxon>
        <taxon>Ascomycota</taxon>
        <taxon>Pezizomycotina</taxon>
        <taxon>Sordariomycetes</taxon>
        <taxon>Hypocreomycetidae</taxon>
        <taxon>Glomerellales</taxon>
        <taxon>Glomerellaceae</taxon>
        <taxon>Colletotrichum</taxon>
        <taxon>Colletotrichum gloeosporioides species complex</taxon>
    </lineage>
</organism>
<dbReference type="HOGENOM" id="CLU_443432_0_0_1"/>
<comment type="caution">
    <text evidence="3">The sequence shown here is derived from an EMBL/GenBank/DDBJ whole genome shotgun (WGS) entry which is preliminary data.</text>
</comment>
<dbReference type="Proteomes" id="UP000015530">
    <property type="component" value="Unassembled WGS sequence"/>
</dbReference>
<evidence type="ECO:0000256" key="1">
    <source>
        <dbReference type="SAM" id="MobiDB-lite"/>
    </source>
</evidence>